<dbReference type="Proteomes" id="UP001595478">
    <property type="component" value="Unassembled WGS sequence"/>
</dbReference>
<dbReference type="Pfam" id="PF02348">
    <property type="entry name" value="CTP_transf_3"/>
    <property type="match status" value="1"/>
</dbReference>
<evidence type="ECO:0000313" key="1">
    <source>
        <dbReference type="EMBL" id="MFC3121844.1"/>
    </source>
</evidence>
<dbReference type="SUPFAM" id="SSF53448">
    <property type="entry name" value="Nucleotide-diphospho-sugar transferases"/>
    <property type="match status" value="1"/>
</dbReference>
<dbReference type="RefSeq" id="WP_376919981.1">
    <property type="nucleotide sequence ID" value="NZ_JBHRSW010000015.1"/>
</dbReference>
<dbReference type="NCBIfam" id="TIGR03584">
    <property type="entry name" value="PseF"/>
    <property type="match status" value="1"/>
</dbReference>
<organism evidence="1 2">
    <name type="scientific">Agaribacter flavus</name>
    <dbReference type="NCBI Taxonomy" id="1902781"/>
    <lineage>
        <taxon>Bacteria</taxon>
        <taxon>Pseudomonadati</taxon>
        <taxon>Pseudomonadota</taxon>
        <taxon>Gammaproteobacteria</taxon>
        <taxon>Alteromonadales</taxon>
        <taxon>Alteromonadaceae</taxon>
        <taxon>Agaribacter</taxon>
    </lineage>
</organism>
<dbReference type="InterPro" id="IPR029044">
    <property type="entry name" value="Nucleotide-diphossugar_trans"/>
</dbReference>
<accession>A0ABV7FNG5</accession>
<dbReference type="PANTHER" id="PTHR21485">
    <property type="entry name" value="HAD SUPERFAMILY MEMBERS CMAS AND KDSC"/>
    <property type="match status" value="1"/>
</dbReference>
<proteinExistence type="predicted"/>
<dbReference type="InterPro" id="IPR003329">
    <property type="entry name" value="Cytidylyl_trans"/>
</dbReference>
<dbReference type="EC" id="2.7.7.81" evidence="1"/>
<reference evidence="2" key="1">
    <citation type="journal article" date="2019" name="Int. J. Syst. Evol. Microbiol.">
        <title>The Global Catalogue of Microorganisms (GCM) 10K type strain sequencing project: providing services to taxonomists for standard genome sequencing and annotation.</title>
        <authorList>
            <consortium name="The Broad Institute Genomics Platform"/>
            <consortium name="The Broad Institute Genome Sequencing Center for Infectious Disease"/>
            <person name="Wu L."/>
            <person name="Ma J."/>
        </authorList>
    </citation>
    <scope>NUCLEOTIDE SEQUENCE [LARGE SCALE GENOMIC DNA]</scope>
    <source>
        <strain evidence="2">KCTC 52473</strain>
    </source>
</reference>
<dbReference type="EMBL" id="JBHRSW010000015">
    <property type="protein sequence ID" value="MFC3121844.1"/>
    <property type="molecule type" value="Genomic_DNA"/>
</dbReference>
<comment type="caution">
    <text evidence="1">The sequence shown here is derived from an EMBL/GenBank/DDBJ whole genome shotgun (WGS) entry which is preliminary data.</text>
</comment>
<evidence type="ECO:0000313" key="2">
    <source>
        <dbReference type="Proteomes" id="UP001595478"/>
    </source>
</evidence>
<keyword evidence="1" id="KW-0548">Nucleotidyltransferase</keyword>
<dbReference type="GO" id="GO:0016779">
    <property type="term" value="F:nucleotidyltransferase activity"/>
    <property type="evidence" value="ECO:0007669"/>
    <property type="project" value="UniProtKB-KW"/>
</dbReference>
<dbReference type="InterPro" id="IPR050793">
    <property type="entry name" value="CMP-NeuNAc_synthase"/>
</dbReference>
<dbReference type="InterPro" id="IPR020039">
    <property type="entry name" value="PseF"/>
</dbReference>
<dbReference type="CDD" id="cd02513">
    <property type="entry name" value="CMP-NeuAc_Synthase"/>
    <property type="match status" value="1"/>
</dbReference>
<dbReference type="Gene3D" id="3.90.550.10">
    <property type="entry name" value="Spore Coat Polysaccharide Biosynthesis Protein SpsA, Chain A"/>
    <property type="match status" value="1"/>
</dbReference>
<name>A0ABV7FNG5_9ALTE</name>
<dbReference type="PANTHER" id="PTHR21485:SF6">
    <property type="entry name" value="N-ACYLNEURAMINATE CYTIDYLYLTRANSFERASE-RELATED"/>
    <property type="match status" value="1"/>
</dbReference>
<protein>
    <submittedName>
        <fullName evidence="1">Pseudaminic acid cytidylyltransferase</fullName>
        <ecNumber evidence="1">2.7.7.81</ecNumber>
    </submittedName>
</protein>
<keyword evidence="1" id="KW-0808">Transferase</keyword>
<keyword evidence="2" id="KW-1185">Reference proteome</keyword>
<gene>
    <name evidence="1" type="primary">pseF</name>
    <name evidence="1" type="ORF">ACFOHL_09450</name>
</gene>
<sequence length="244" mass="26941">MGIAIIPARGGSKRIPRKNIKAFNGKPLIAYSIDTAKQSGAFSHLLVSTDDEAIAKTALQYGADGILSRPAALADDFATTGDVMQQALQTIIAGGYESIGMQENIDLVCCLYATAPLLQSAYLRRAVDMFHAEIRADKSTEYVFSATSFAFPVQRGFSLQAGKLKMLYPELMQTRSQDLPDVYHDAGQFYIANSEVWLAKKPVFTEHSKPIMLPRYLVQDIDTLEDWTQAELLHDAIARKTPYA</sequence>